<evidence type="ECO:0000256" key="1">
    <source>
        <dbReference type="ARBA" id="ARBA00004651"/>
    </source>
</evidence>
<evidence type="ECO:0000313" key="8">
    <source>
        <dbReference type="Proteomes" id="UP000316801"/>
    </source>
</evidence>
<dbReference type="AlphaFoldDB" id="A0A549SW71"/>
<dbReference type="RefSeq" id="WP_143127450.1">
    <property type="nucleotide sequence ID" value="NZ_VJMG01000077.1"/>
</dbReference>
<dbReference type="InterPro" id="IPR000515">
    <property type="entry name" value="MetI-like"/>
</dbReference>
<dbReference type="PANTHER" id="PTHR42744:SF1">
    <property type="entry name" value="BINDING-PROTEIN-DEPENDENT TRANSPORT SYSTEMS INNER MEMBRANE COMPONENT"/>
    <property type="match status" value="1"/>
</dbReference>
<keyword evidence="5" id="KW-0813">Transport</keyword>
<feature type="transmembrane region" description="Helical" evidence="5">
    <location>
        <begin position="211"/>
        <end position="233"/>
    </location>
</feature>
<feature type="transmembrane region" description="Helical" evidence="5">
    <location>
        <begin position="245"/>
        <end position="262"/>
    </location>
</feature>
<feature type="transmembrane region" description="Helical" evidence="5">
    <location>
        <begin position="447"/>
        <end position="468"/>
    </location>
</feature>
<dbReference type="GO" id="GO:0005886">
    <property type="term" value="C:plasma membrane"/>
    <property type="evidence" value="ECO:0007669"/>
    <property type="project" value="UniProtKB-SubCell"/>
</dbReference>
<keyword evidence="4 5" id="KW-0472">Membrane</keyword>
<protein>
    <submittedName>
        <fullName evidence="7">ABC transporter permease subunit</fullName>
    </submittedName>
</protein>
<feature type="transmembrane region" description="Helical" evidence="5">
    <location>
        <begin position="110"/>
        <end position="133"/>
    </location>
</feature>
<keyword evidence="8" id="KW-1185">Reference proteome</keyword>
<gene>
    <name evidence="7" type="ORF">FNA46_22435</name>
</gene>
<dbReference type="EMBL" id="VJMG01000077">
    <property type="protein sequence ID" value="TRL33798.1"/>
    <property type="molecule type" value="Genomic_DNA"/>
</dbReference>
<feature type="transmembrane region" description="Helical" evidence="5">
    <location>
        <begin position="419"/>
        <end position="440"/>
    </location>
</feature>
<feature type="transmembrane region" description="Helical" evidence="5">
    <location>
        <begin position="344"/>
        <end position="365"/>
    </location>
</feature>
<comment type="subcellular location">
    <subcellularLocation>
        <location evidence="1 5">Cell membrane</location>
        <topology evidence="1 5">Multi-pass membrane protein</topology>
    </subcellularLocation>
</comment>
<dbReference type="Gene3D" id="1.10.3720.10">
    <property type="entry name" value="MetI-like"/>
    <property type="match status" value="2"/>
</dbReference>
<feature type="transmembrane region" description="Helical" evidence="5">
    <location>
        <begin position="77"/>
        <end position="98"/>
    </location>
</feature>
<evidence type="ECO:0000259" key="6">
    <source>
        <dbReference type="PROSITE" id="PS50928"/>
    </source>
</evidence>
<feature type="domain" description="ABC transmembrane type-1" evidence="6">
    <location>
        <begin position="385"/>
        <end position="572"/>
    </location>
</feature>
<evidence type="ECO:0000256" key="4">
    <source>
        <dbReference type="ARBA" id="ARBA00023136"/>
    </source>
</evidence>
<dbReference type="PANTHER" id="PTHR42744">
    <property type="entry name" value="BINDING-PROTEIN-DEPENDENT TRANSPORT SYSTEMS INNER MEMBRANE COMPONENT"/>
    <property type="match status" value="1"/>
</dbReference>
<comment type="similarity">
    <text evidence="5">Belongs to the binding-protein-dependent transport system permease family.</text>
</comment>
<evidence type="ECO:0000256" key="2">
    <source>
        <dbReference type="ARBA" id="ARBA00022692"/>
    </source>
</evidence>
<evidence type="ECO:0000313" key="7">
    <source>
        <dbReference type="EMBL" id="TRL33798.1"/>
    </source>
</evidence>
<dbReference type="CDD" id="cd06261">
    <property type="entry name" value="TM_PBP2"/>
    <property type="match status" value="2"/>
</dbReference>
<dbReference type="Proteomes" id="UP000316801">
    <property type="component" value="Unassembled WGS sequence"/>
</dbReference>
<dbReference type="SUPFAM" id="SSF161098">
    <property type="entry name" value="MetI-like"/>
    <property type="match status" value="2"/>
</dbReference>
<sequence>MVFLSHDRRGHSAVAALARARILPNLYDLVALAALAAIAVLALHGAAEMRAPLEGLDSAPLVLDPARLPEYALRTTLRMFAAIGASLVFTFVVATLAAKSRRAEMIIIPALDILQSVPVLGFLTFTVTFFIGIFPGSQLGAECASIFAIFTSQAWNMAFSFYQSLRTVPRDLQEVARGFGLTAWQRFWRLEAPFAAPGLVWNTMMSMSGGWFFVVASEAITVGNTTIQLPGLGSWLAVAIDKRDFAAVGWAVFAMGVVILLYDQFLFRPIVAWADKFRVEQTAGQDKPESWVYSLIKRTRLLKRLFWPLGRLWQSLMLMRLPSVMPSAPSAGRSEARTSRVLDWAWLCLIVAGGAWGLWTAFAYVSQTLTLADAREAFAGGVVTLLRVIALIAVASVIWVPIGVWIGLRPAVAERVQPVAQFLAAFPANVLFPFAVVAIVRTGVDPNIWLAPLMVLGTQWYILFNVIAGASAFPTDLKEASSVYQVRSWLWWRRAILPGIFPYYVTGALTASGGSWNASIVAEVVSWGNTKLEAFGLGSYIARATEAGDYPRVVLGIAVMSLFVTLLNRGLWRPLYVFAERRLRLN</sequence>
<name>A0A549SW71_9HYPH</name>
<dbReference type="InterPro" id="IPR035906">
    <property type="entry name" value="MetI-like_sf"/>
</dbReference>
<feature type="transmembrane region" description="Helical" evidence="5">
    <location>
        <begin position="26"/>
        <end position="47"/>
    </location>
</feature>
<reference evidence="7 8" key="1">
    <citation type="submission" date="2019-07" db="EMBL/GenBank/DDBJ databases">
        <title>Ln-dependent methylotrophs.</title>
        <authorList>
            <person name="Tani A."/>
        </authorList>
    </citation>
    <scope>NUCLEOTIDE SEQUENCE [LARGE SCALE GENOMIC DNA]</scope>
    <source>
        <strain evidence="7 8">SM12</strain>
    </source>
</reference>
<feature type="domain" description="ABC transmembrane type-1" evidence="6">
    <location>
        <begin position="72"/>
        <end position="271"/>
    </location>
</feature>
<evidence type="ECO:0000256" key="3">
    <source>
        <dbReference type="ARBA" id="ARBA00022989"/>
    </source>
</evidence>
<feature type="transmembrane region" description="Helical" evidence="5">
    <location>
        <begin position="139"/>
        <end position="162"/>
    </location>
</feature>
<accession>A0A549SW71</accession>
<evidence type="ECO:0000256" key="5">
    <source>
        <dbReference type="RuleBase" id="RU363032"/>
    </source>
</evidence>
<feature type="transmembrane region" description="Helical" evidence="5">
    <location>
        <begin position="377"/>
        <end position="399"/>
    </location>
</feature>
<proteinExistence type="inferred from homology"/>
<dbReference type="PROSITE" id="PS50928">
    <property type="entry name" value="ABC_TM1"/>
    <property type="match status" value="2"/>
</dbReference>
<keyword evidence="2 5" id="KW-0812">Transmembrane</keyword>
<feature type="transmembrane region" description="Helical" evidence="5">
    <location>
        <begin position="553"/>
        <end position="572"/>
    </location>
</feature>
<comment type="caution">
    <text evidence="7">The sequence shown here is derived from an EMBL/GenBank/DDBJ whole genome shotgun (WGS) entry which is preliminary data.</text>
</comment>
<dbReference type="Pfam" id="PF00528">
    <property type="entry name" value="BPD_transp_1"/>
    <property type="match status" value="2"/>
</dbReference>
<dbReference type="GO" id="GO:0055085">
    <property type="term" value="P:transmembrane transport"/>
    <property type="evidence" value="ECO:0007669"/>
    <property type="project" value="InterPro"/>
</dbReference>
<keyword evidence="3 5" id="KW-1133">Transmembrane helix</keyword>
<organism evidence="7 8">
    <name type="scientific">Rhizobium straminoryzae</name>
    <dbReference type="NCBI Taxonomy" id="1387186"/>
    <lineage>
        <taxon>Bacteria</taxon>
        <taxon>Pseudomonadati</taxon>
        <taxon>Pseudomonadota</taxon>
        <taxon>Alphaproteobacteria</taxon>
        <taxon>Hyphomicrobiales</taxon>
        <taxon>Rhizobiaceae</taxon>
        <taxon>Rhizobium/Agrobacterium group</taxon>
        <taxon>Rhizobium</taxon>
    </lineage>
</organism>